<dbReference type="InterPro" id="IPR003465">
    <property type="entry name" value="Prot_inh_I20"/>
</dbReference>
<feature type="signal peptide" evidence="3">
    <location>
        <begin position="1"/>
        <end position="21"/>
    </location>
</feature>
<proteinExistence type="inferred from homology"/>
<keyword evidence="2" id="KW-0646">Protease inhibitor</keyword>
<dbReference type="OrthoDB" id="1539471at2759"/>
<gene>
    <name evidence="4" type="ORF">J5N97_000813</name>
    <name evidence="5" type="ORF">J5N97_014560</name>
</gene>
<dbReference type="EMBL" id="JAGGNH010000003">
    <property type="protein sequence ID" value="KAJ0979086.1"/>
    <property type="molecule type" value="Genomic_DNA"/>
</dbReference>
<reference evidence="4" key="1">
    <citation type="submission" date="2021-03" db="EMBL/GenBank/DDBJ databases">
        <authorList>
            <person name="Li Z."/>
            <person name="Yang C."/>
        </authorList>
    </citation>
    <scope>NUCLEOTIDE SEQUENCE</scope>
    <source>
        <strain evidence="4">Dzin_1.0</strain>
        <tissue evidence="4">Leaf</tissue>
    </source>
</reference>
<evidence type="ECO:0000313" key="5">
    <source>
        <dbReference type="EMBL" id="KAJ0979086.1"/>
    </source>
</evidence>
<feature type="chain" id="PRO_5040045638" evidence="3">
    <location>
        <begin position="22"/>
        <end position="70"/>
    </location>
</feature>
<dbReference type="AlphaFoldDB" id="A0A9D5H2U7"/>
<keyword evidence="2" id="KW-0722">Serine protease inhibitor</keyword>
<dbReference type="Gene3D" id="3.30.60.30">
    <property type="match status" value="1"/>
</dbReference>
<evidence type="ECO:0000256" key="1">
    <source>
        <dbReference type="ARBA" id="ARBA00007766"/>
    </source>
</evidence>
<evidence type="ECO:0000256" key="2">
    <source>
        <dbReference type="ARBA" id="ARBA00022900"/>
    </source>
</evidence>
<dbReference type="InterPro" id="IPR051391">
    <property type="entry name" value="Protease_inhibitor_I20"/>
</dbReference>
<keyword evidence="3" id="KW-0732">Signal</keyword>
<dbReference type="EMBL" id="JAGGNH010000035">
    <property type="protein sequence ID" value="KAJ0961219.1"/>
    <property type="molecule type" value="Genomic_DNA"/>
</dbReference>
<evidence type="ECO:0000256" key="3">
    <source>
        <dbReference type="SAM" id="SignalP"/>
    </source>
</evidence>
<evidence type="ECO:0000313" key="6">
    <source>
        <dbReference type="Proteomes" id="UP001085076"/>
    </source>
</evidence>
<dbReference type="PANTHER" id="PTHR33832:SF15">
    <property type="entry name" value="SERINE-TYPE ENDOPEPTIDASE INHIBITOR"/>
    <property type="match status" value="1"/>
</dbReference>
<dbReference type="GO" id="GO:0004867">
    <property type="term" value="F:serine-type endopeptidase inhibitor activity"/>
    <property type="evidence" value="ECO:0007669"/>
    <property type="project" value="UniProtKB-KW"/>
</dbReference>
<comment type="similarity">
    <text evidence="1">Belongs to the protease inhibitor I20 (potato type II proteinase inhibitor) family.</text>
</comment>
<dbReference type="SUPFAM" id="SSF100897">
    <property type="entry name" value="Plant proteinase inhibitors"/>
    <property type="match status" value="1"/>
</dbReference>
<dbReference type="Proteomes" id="UP001085076">
    <property type="component" value="Miscellaneous, Linkage group lg03"/>
</dbReference>
<name>A0A9D5H2U7_9LILI</name>
<comment type="caution">
    <text evidence="4">The sequence shown here is derived from an EMBL/GenBank/DDBJ whole genome shotgun (WGS) entry which is preliminary data.</text>
</comment>
<dbReference type="PANTHER" id="PTHR33832">
    <property type="entry name" value="SERINE-TYPE ENDOPEPTIDASE INHIBITOR"/>
    <property type="match status" value="1"/>
</dbReference>
<reference evidence="4 6" key="2">
    <citation type="journal article" date="2022" name="Hortic Res">
        <title>The genome of Dioscorea zingiberensis sheds light on the biosynthesis, origin and evolution of the medicinally important diosgenin saponins.</title>
        <authorList>
            <person name="Li Y."/>
            <person name="Tan C."/>
            <person name="Li Z."/>
            <person name="Guo J."/>
            <person name="Li S."/>
            <person name="Chen X."/>
            <person name="Wang C."/>
            <person name="Dai X."/>
            <person name="Yang H."/>
            <person name="Song W."/>
            <person name="Hou L."/>
            <person name="Xu J."/>
            <person name="Tong Z."/>
            <person name="Xu A."/>
            <person name="Yuan X."/>
            <person name="Wang W."/>
            <person name="Yang Q."/>
            <person name="Chen L."/>
            <person name="Sun Z."/>
            <person name="Wang K."/>
            <person name="Pan B."/>
            <person name="Chen J."/>
            <person name="Bao Y."/>
            <person name="Liu F."/>
            <person name="Qi X."/>
            <person name="Gang D.R."/>
            <person name="Wen J."/>
            <person name="Li J."/>
        </authorList>
    </citation>
    <scope>NUCLEOTIDE SEQUENCE [LARGE SCALE GENOMIC DNA]</scope>
    <source>
        <strain evidence="4">Dzin_1.0</strain>
    </source>
</reference>
<organism evidence="4 6">
    <name type="scientific">Dioscorea zingiberensis</name>
    <dbReference type="NCBI Taxonomy" id="325984"/>
    <lineage>
        <taxon>Eukaryota</taxon>
        <taxon>Viridiplantae</taxon>
        <taxon>Streptophyta</taxon>
        <taxon>Embryophyta</taxon>
        <taxon>Tracheophyta</taxon>
        <taxon>Spermatophyta</taxon>
        <taxon>Magnoliopsida</taxon>
        <taxon>Liliopsida</taxon>
        <taxon>Dioscoreales</taxon>
        <taxon>Dioscoreaceae</taxon>
        <taxon>Dioscorea</taxon>
    </lineage>
</organism>
<evidence type="ECO:0000313" key="4">
    <source>
        <dbReference type="EMBL" id="KAJ0961219.1"/>
    </source>
</evidence>
<dbReference type="Pfam" id="PF02428">
    <property type="entry name" value="Prot_inhib_II"/>
    <property type="match status" value="1"/>
</dbReference>
<protein>
    <submittedName>
        <fullName evidence="4">Uncharacterized protein</fullName>
    </submittedName>
</protein>
<accession>A0A9D5H2U7</accession>
<keyword evidence="6" id="KW-1185">Reference proteome</keyword>
<sequence length="70" mass="7663">MAILLLLSGVVLFGGMKRSMAKICPDICYDVDYVTCESSGDQQLTPQYCNCCFAPSDCTLYLSNGNQIHC</sequence>